<dbReference type="SUPFAM" id="SSF53850">
    <property type="entry name" value="Periplasmic binding protein-like II"/>
    <property type="match status" value="1"/>
</dbReference>
<evidence type="ECO:0000256" key="7">
    <source>
        <dbReference type="ARBA" id="ARBA00022723"/>
    </source>
</evidence>
<sequence length="971" mass="110174">MPETYVKIPNNIPESYRCRAKLDSVPTHSSGSNTCIKELDAVVGDIAIVKNRTKIADFTQPYVEAGLVIVAVVKHDSSSAWAFLKPFTLPMWCVTGVFFLFVGVVIWILEHRTNEEFRGRPREQVATIFWFSFSTMFFAHKQNTVSVLGRFVLIVWLFVVLIITSSYTASLTSILTVQQLSSGIKGLDSLIASHDPIGYQVGKFTKNYLIEELNIPESRLVPLNTIEEYADALTRGPQRGGVAAIVDENPYVEIFLSKYCNFRVAFQRDSPLAVDLSTAILTLSESGELQRIHDQWLNIHDRCSSENTDTESNHLSLSSFWGLFLICGVVCVLALIIYFIKICLQFKRYYNKTSDSRENEAASADKMLPLVKKPKRLASFASFKDLIEFVDTKEADLKKKRENSGQLFQTQLKELHTDKKWHRGLVQSWYQWQRCGSGMKLWWLIENVFDPEYFTDVILFVTTALLAVLWWRCCQKASKGTDGLPPGPPGWPVVGNLVQVILQRRNFMYVVRDLRVKYGPIFTLKMGARTMVIISSSDLIHEALIKRGPVFANRPPDSPTRLLFSCGKCTVNSAHYGPLWRSLRRNFVGELVTPTRVQQFSWIRDWAISNHFERLRTEFHKTGSVQILANCRLTICSILCCICFGMKVPESHVKEIEQVLKEVMLISTLKLPDFLPALAPLFNKEFKEAKNLRKRQLDCLLPLVRARRAFVQNGGKVDCTSTSEFEMVSGVGEAYLDSLIGMEVEGKKGELGEEEMVTLCSEVMSAGTDTSATALEWVLLHLVLDPTVQDRLYKEILCKVGMDKNRKITEADVESMTYLQAVVKETLRRHPPSHFVLSHATTHDTELAGYRIPADANVEFYTAWVTQDPSIWTNPDKWQPERFLEGGEGYDTDITGTRGVRMMPFGVGRRICPAATLGILHVHLMLSRMVREFKWIVVPGEQPPDPTETFAFTVVLKEPLRAAILERDEKE</sequence>
<keyword evidence="6 20" id="KW-0812">Transmembrane</keyword>
<evidence type="ECO:0000313" key="22">
    <source>
        <dbReference type="EMBL" id="KAF3337046.1"/>
    </source>
</evidence>
<keyword evidence="12" id="KW-0503">Monooxygenase</keyword>
<dbReference type="Gene3D" id="1.10.630.10">
    <property type="entry name" value="Cytochrome P450"/>
    <property type="match status" value="1"/>
</dbReference>
<evidence type="ECO:0000256" key="14">
    <source>
        <dbReference type="ARBA" id="ARBA00023136"/>
    </source>
</evidence>
<dbReference type="SMART" id="SM00079">
    <property type="entry name" value="PBPe"/>
    <property type="match status" value="1"/>
</dbReference>
<dbReference type="SUPFAM" id="SSF48264">
    <property type="entry name" value="Cytochrome P450"/>
    <property type="match status" value="1"/>
</dbReference>
<dbReference type="Proteomes" id="UP000623129">
    <property type="component" value="Unassembled WGS sequence"/>
</dbReference>
<evidence type="ECO:0000256" key="12">
    <source>
        <dbReference type="ARBA" id="ARBA00023033"/>
    </source>
</evidence>
<keyword evidence="14 20" id="KW-0472">Membrane</keyword>
<evidence type="ECO:0000256" key="17">
    <source>
        <dbReference type="ARBA" id="ARBA00023286"/>
    </source>
</evidence>
<organism evidence="22 23">
    <name type="scientific">Carex littledalei</name>
    <dbReference type="NCBI Taxonomy" id="544730"/>
    <lineage>
        <taxon>Eukaryota</taxon>
        <taxon>Viridiplantae</taxon>
        <taxon>Streptophyta</taxon>
        <taxon>Embryophyta</taxon>
        <taxon>Tracheophyta</taxon>
        <taxon>Spermatophyta</taxon>
        <taxon>Magnoliopsida</taxon>
        <taxon>Liliopsida</taxon>
        <taxon>Poales</taxon>
        <taxon>Cyperaceae</taxon>
        <taxon>Cyperoideae</taxon>
        <taxon>Cariceae</taxon>
        <taxon>Carex</taxon>
        <taxon>Carex subgen. Euthyceras</taxon>
    </lineage>
</organism>
<keyword evidence="18" id="KW-0407">Ion channel</keyword>
<evidence type="ECO:0000256" key="1">
    <source>
        <dbReference type="ARBA" id="ARBA00004141"/>
    </source>
</evidence>
<dbReference type="OrthoDB" id="1470350at2759"/>
<dbReference type="PROSITE" id="PS00086">
    <property type="entry name" value="CYTOCHROME_P450"/>
    <property type="match status" value="1"/>
</dbReference>
<dbReference type="PANTHER" id="PTHR24298:SF54">
    <property type="entry name" value="CYTOCHROME P450 LIKE PROTEIN"/>
    <property type="match status" value="1"/>
</dbReference>
<evidence type="ECO:0000256" key="19">
    <source>
        <dbReference type="PIRSR" id="PIRSR602401-1"/>
    </source>
</evidence>
<keyword evidence="15" id="KW-0675">Receptor</keyword>
<feature type="transmembrane region" description="Helical" evidence="20">
    <location>
        <begin position="151"/>
        <end position="169"/>
    </location>
</feature>
<dbReference type="GO" id="GO:0020037">
    <property type="term" value="F:heme binding"/>
    <property type="evidence" value="ECO:0007669"/>
    <property type="project" value="InterPro"/>
</dbReference>
<keyword evidence="17" id="KW-1071">Ligand-gated ion channel</keyword>
<dbReference type="Pfam" id="PF00067">
    <property type="entry name" value="p450"/>
    <property type="match status" value="1"/>
</dbReference>
<comment type="subcellular location">
    <subcellularLocation>
        <location evidence="1">Membrane</location>
        <topology evidence="1">Multi-pass membrane protein</topology>
    </subcellularLocation>
    <subcellularLocation>
        <location evidence="2">Membrane</location>
        <topology evidence="2">Single-pass membrane protein</topology>
    </subcellularLocation>
</comment>
<gene>
    <name evidence="22" type="ORF">FCM35_KLT17633</name>
</gene>
<evidence type="ECO:0000313" key="23">
    <source>
        <dbReference type="Proteomes" id="UP000623129"/>
    </source>
</evidence>
<dbReference type="InterPro" id="IPR002401">
    <property type="entry name" value="Cyt_P450_E_grp-I"/>
</dbReference>
<dbReference type="PRINTS" id="PR00463">
    <property type="entry name" value="EP450I"/>
</dbReference>
<keyword evidence="8" id="KW-0732">Signal</keyword>
<evidence type="ECO:0000256" key="15">
    <source>
        <dbReference type="ARBA" id="ARBA00023170"/>
    </source>
</evidence>
<keyword evidence="23" id="KW-1185">Reference proteome</keyword>
<feature type="transmembrane region" description="Helical" evidence="20">
    <location>
        <begin position="320"/>
        <end position="340"/>
    </location>
</feature>
<evidence type="ECO:0000256" key="16">
    <source>
        <dbReference type="ARBA" id="ARBA00023180"/>
    </source>
</evidence>
<dbReference type="FunFam" id="3.40.190.10:FF:000039">
    <property type="entry name" value="Glutamate receptor"/>
    <property type="match status" value="1"/>
</dbReference>
<feature type="binding site" description="axial binding residue" evidence="19">
    <location>
        <position position="912"/>
    </location>
    <ligand>
        <name>heme</name>
        <dbReference type="ChEBI" id="CHEBI:30413"/>
    </ligand>
    <ligandPart>
        <name>Fe</name>
        <dbReference type="ChEBI" id="CHEBI:18248"/>
    </ligandPart>
</feature>
<evidence type="ECO:0000256" key="8">
    <source>
        <dbReference type="ARBA" id="ARBA00022729"/>
    </source>
</evidence>
<comment type="cofactor">
    <cofactor evidence="19">
        <name>heme</name>
        <dbReference type="ChEBI" id="CHEBI:30413"/>
    </cofactor>
</comment>
<comment type="similarity">
    <text evidence="3">Belongs to the glutamate-gated ion channel (TC 1.A.10.1) family.</text>
</comment>
<evidence type="ECO:0000256" key="6">
    <source>
        <dbReference type="ARBA" id="ARBA00022692"/>
    </source>
</evidence>
<evidence type="ECO:0000256" key="20">
    <source>
        <dbReference type="SAM" id="Phobius"/>
    </source>
</evidence>
<dbReference type="InterPro" id="IPR036396">
    <property type="entry name" value="Cyt_P450_sf"/>
</dbReference>
<dbReference type="CDD" id="cd11075">
    <property type="entry name" value="CYP77_89"/>
    <property type="match status" value="1"/>
</dbReference>
<dbReference type="Pfam" id="PF00060">
    <property type="entry name" value="Lig_chan"/>
    <property type="match status" value="1"/>
</dbReference>
<dbReference type="InterPro" id="IPR051103">
    <property type="entry name" value="Plant_metabolite_P450s"/>
</dbReference>
<dbReference type="InterPro" id="IPR001128">
    <property type="entry name" value="Cyt_P450"/>
</dbReference>
<comment type="caution">
    <text evidence="22">The sequence shown here is derived from an EMBL/GenBank/DDBJ whole genome shotgun (WGS) entry which is preliminary data.</text>
</comment>
<evidence type="ECO:0000256" key="4">
    <source>
        <dbReference type="ARBA" id="ARBA00022448"/>
    </source>
</evidence>
<evidence type="ECO:0000256" key="2">
    <source>
        <dbReference type="ARBA" id="ARBA00004167"/>
    </source>
</evidence>
<protein>
    <submittedName>
        <fullName evidence="22">Cytochrome P450 77A3-like protein</fullName>
    </submittedName>
</protein>
<keyword evidence="10" id="KW-0560">Oxidoreductase</keyword>
<feature type="domain" description="Ionotropic glutamate receptor C-terminal" evidence="21">
    <location>
        <begin position="5"/>
        <end position="299"/>
    </location>
</feature>
<dbReference type="PANTHER" id="PTHR24298">
    <property type="entry name" value="FLAVONOID 3'-MONOOXYGENASE-RELATED"/>
    <property type="match status" value="1"/>
</dbReference>
<evidence type="ECO:0000256" key="5">
    <source>
        <dbReference type="ARBA" id="ARBA00022617"/>
    </source>
</evidence>
<dbReference type="AlphaFoldDB" id="A0A833VFR2"/>
<name>A0A833VFR2_9POAL</name>
<evidence type="ECO:0000256" key="9">
    <source>
        <dbReference type="ARBA" id="ARBA00022989"/>
    </source>
</evidence>
<dbReference type="PRINTS" id="PR00385">
    <property type="entry name" value="P450"/>
</dbReference>
<dbReference type="GO" id="GO:0005506">
    <property type="term" value="F:iron ion binding"/>
    <property type="evidence" value="ECO:0007669"/>
    <property type="project" value="InterPro"/>
</dbReference>
<evidence type="ECO:0000256" key="3">
    <source>
        <dbReference type="ARBA" id="ARBA00008685"/>
    </source>
</evidence>
<dbReference type="GO" id="GO:0016709">
    <property type="term" value="F:oxidoreductase activity, acting on paired donors, with incorporation or reduction of molecular oxygen, NAD(P)H as one donor, and incorporation of one atom of oxygen"/>
    <property type="evidence" value="ECO:0007669"/>
    <property type="project" value="TreeGrafter"/>
</dbReference>
<keyword evidence="5 19" id="KW-0349">Heme</keyword>
<dbReference type="Gene3D" id="3.40.190.10">
    <property type="entry name" value="Periplasmic binding protein-like II"/>
    <property type="match status" value="1"/>
</dbReference>
<dbReference type="EMBL" id="SWLB01000006">
    <property type="protein sequence ID" value="KAF3337046.1"/>
    <property type="molecule type" value="Genomic_DNA"/>
</dbReference>
<keyword evidence="7 19" id="KW-0479">Metal-binding</keyword>
<proteinExistence type="inferred from homology"/>
<dbReference type="FunFam" id="1.10.287.70:FF:000037">
    <property type="entry name" value="Glutamate receptor"/>
    <property type="match status" value="1"/>
</dbReference>
<keyword evidence="11 19" id="KW-0408">Iron</keyword>
<keyword evidence="9 20" id="KW-1133">Transmembrane helix</keyword>
<evidence type="ECO:0000256" key="10">
    <source>
        <dbReference type="ARBA" id="ARBA00023002"/>
    </source>
</evidence>
<dbReference type="GO" id="GO:0015276">
    <property type="term" value="F:ligand-gated monoatomic ion channel activity"/>
    <property type="evidence" value="ECO:0007669"/>
    <property type="project" value="InterPro"/>
</dbReference>
<reference evidence="22" key="1">
    <citation type="submission" date="2020-01" db="EMBL/GenBank/DDBJ databases">
        <title>Genome sequence of Kobresia littledalei, the first chromosome-level genome in the family Cyperaceae.</title>
        <authorList>
            <person name="Qu G."/>
        </authorList>
    </citation>
    <scope>NUCLEOTIDE SEQUENCE</scope>
    <source>
        <strain evidence="22">C.B.Clarke</strain>
        <tissue evidence="22">Leaf</tissue>
    </source>
</reference>
<dbReference type="InterPro" id="IPR001320">
    <property type="entry name" value="Iontro_rcpt_C"/>
</dbReference>
<dbReference type="FunFam" id="1.10.630.10:FF:000012">
    <property type="entry name" value="Cytochrome P450 family protein"/>
    <property type="match status" value="1"/>
</dbReference>
<dbReference type="InterPro" id="IPR017972">
    <property type="entry name" value="Cyt_P450_CS"/>
</dbReference>
<feature type="transmembrane region" description="Helical" evidence="20">
    <location>
        <begin position="89"/>
        <end position="109"/>
    </location>
</feature>
<accession>A0A833VFR2</accession>
<evidence type="ECO:0000256" key="11">
    <source>
        <dbReference type="ARBA" id="ARBA00023004"/>
    </source>
</evidence>
<keyword evidence="4" id="KW-0813">Transport</keyword>
<evidence type="ECO:0000256" key="18">
    <source>
        <dbReference type="ARBA" id="ARBA00023303"/>
    </source>
</evidence>
<evidence type="ECO:0000259" key="21">
    <source>
        <dbReference type="SMART" id="SM00079"/>
    </source>
</evidence>
<dbReference type="Gene3D" id="1.10.287.70">
    <property type="match status" value="1"/>
</dbReference>
<dbReference type="GO" id="GO:0016020">
    <property type="term" value="C:membrane"/>
    <property type="evidence" value="ECO:0007669"/>
    <property type="project" value="UniProtKB-SubCell"/>
</dbReference>
<feature type="transmembrane region" description="Helical" evidence="20">
    <location>
        <begin position="121"/>
        <end position="139"/>
    </location>
</feature>
<evidence type="ECO:0000256" key="13">
    <source>
        <dbReference type="ARBA" id="ARBA00023065"/>
    </source>
</evidence>
<keyword evidence="16" id="KW-0325">Glycoprotein</keyword>
<keyword evidence="13" id="KW-0406">Ion transport</keyword>